<evidence type="ECO:0000313" key="3">
    <source>
        <dbReference type="Proteomes" id="UP000269396"/>
    </source>
</evidence>
<evidence type="ECO:0000256" key="1">
    <source>
        <dbReference type="SAM" id="MobiDB-lite"/>
    </source>
</evidence>
<name>A0A3P8AXZ4_9TREM</name>
<sequence length="55" mass="6174">MTTLENSTHQSNVQEISCDNSQSSNLRVDQLKEACSEYEIVEDQLLVSCISNIIL</sequence>
<evidence type="ECO:0000313" key="2">
    <source>
        <dbReference type="EMBL" id="VDP00125.1"/>
    </source>
</evidence>
<dbReference type="EMBL" id="UZAL01008403">
    <property type="protein sequence ID" value="VDP00125.1"/>
    <property type="molecule type" value="Genomic_DNA"/>
</dbReference>
<keyword evidence="3" id="KW-1185">Reference proteome</keyword>
<dbReference type="AlphaFoldDB" id="A0A3P8AXZ4"/>
<organism evidence="2 3">
    <name type="scientific">Schistosoma mattheei</name>
    <dbReference type="NCBI Taxonomy" id="31246"/>
    <lineage>
        <taxon>Eukaryota</taxon>
        <taxon>Metazoa</taxon>
        <taxon>Spiralia</taxon>
        <taxon>Lophotrochozoa</taxon>
        <taxon>Platyhelminthes</taxon>
        <taxon>Trematoda</taxon>
        <taxon>Digenea</taxon>
        <taxon>Strigeidida</taxon>
        <taxon>Schistosomatoidea</taxon>
        <taxon>Schistosomatidae</taxon>
        <taxon>Schistosoma</taxon>
    </lineage>
</organism>
<proteinExistence type="predicted"/>
<reference evidence="2 3" key="1">
    <citation type="submission" date="2018-11" db="EMBL/GenBank/DDBJ databases">
        <authorList>
            <consortium name="Pathogen Informatics"/>
        </authorList>
    </citation>
    <scope>NUCLEOTIDE SEQUENCE [LARGE SCALE GENOMIC DNA]</scope>
    <source>
        <strain>Denwood</strain>
        <strain evidence="3">Zambia</strain>
    </source>
</reference>
<feature type="region of interest" description="Disordered" evidence="1">
    <location>
        <begin position="1"/>
        <end position="22"/>
    </location>
</feature>
<protein>
    <submittedName>
        <fullName evidence="2">Uncharacterized protein</fullName>
    </submittedName>
</protein>
<dbReference type="Proteomes" id="UP000269396">
    <property type="component" value="Unassembled WGS sequence"/>
</dbReference>
<gene>
    <name evidence="2" type="ORF">SMTD_LOCUS3873</name>
</gene>
<accession>A0A3P8AXZ4</accession>